<proteinExistence type="inferred from homology"/>
<dbReference type="Pfam" id="PF00248">
    <property type="entry name" value="Aldo_ket_red"/>
    <property type="match status" value="1"/>
</dbReference>
<dbReference type="InterPro" id="IPR020471">
    <property type="entry name" value="AKR"/>
</dbReference>
<protein>
    <submittedName>
        <fullName evidence="5">Aldo/keto reductase</fullName>
    </submittedName>
</protein>
<dbReference type="PANTHER" id="PTHR43827:SF3">
    <property type="entry name" value="NADP-DEPENDENT OXIDOREDUCTASE DOMAIN-CONTAINING PROTEIN"/>
    <property type="match status" value="1"/>
</dbReference>
<dbReference type="InterPro" id="IPR023210">
    <property type="entry name" value="NADP_OxRdtase_dom"/>
</dbReference>
<sequence length="275" mass="30971">MSFILNNKLTIPAIGFGTWQLTEDVEKVITEAVKAGYKHIDTAAAYGNEAAIGATLKKLNVNRETIFLTSKVWKSDLGYESTLKAFEQSLHNLQTDYLDLYLIHWPVKNSESNWEQVNAETWRALEYLYKNGKVKAIGVSNFLVHHLESLLENSTIKPMVNQIEYHPGYLQPETVTYCKAADILVEAWSPIGSGRLLQDSTLVKMAKKYNVQVAQLCIQFALQNNIVPLPKSTNSKNIAANIQFEPFVIAQEDLNEIYDMNEVGFSGLLPDLVPF</sequence>
<organism evidence="5 6">
    <name type="scientific">Flavobacterium agricola</name>
    <dbReference type="NCBI Taxonomy" id="2870839"/>
    <lineage>
        <taxon>Bacteria</taxon>
        <taxon>Pseudomonadati</taxon>
        <taxon>Bacteroidota</taxon>
        <taxon>Flavobacteriia</taxon>
        <taxon>Flavobacteriales</taxon>
        <taxon>Flavobacteriaceae</taxon>
        <taxon>Flavobacterium</taxon>
    </lineage>
</organism>
<dbReference type="PROSITE" id="PS00062">
    <property type="entry name" value="ALDOKETO_REDUCTASE_2"/>
    <property type="match status" value="1"/>
</dbReference>
<evidence type="ECO:0000259" key="4">
    <source>
        <dbReference type="Pfam" id="PF00248"/>
    </source>
</evidence>
<dbReference type="PRINTS" id="PR00069">
    <property type="entry name" value="ALDKETRDTASE"/>
</dbReference>
<dbReference type="SUPFAM" id="SSF51430">
    <property type="entry name" value="NAD(P)-linked oxidoreductase"/>
    <property type="match status" value="1"/>
</dbReference>
<gene>
    <name evidence="5" type="ORF">K5I29_01550</name>
</gene>
<dbReference type="PANTHER" id="PTHR43827">
    <property type="entry name" value="2,5-DIKETO-D-GLUCONIC ACID REDUCTASE"/>
    <property type="match status" value="1"/>
</dbReference>
<dbReference type="InterPro" id="IPR018170">
    <property type="entry name" value="Aldo/ket_reductase_CS"/>
</dbReference>
<evidence type="ECO:0000313" key="6">
    <source>
        <dbReference type="Proteomes" id="UP001163328"/>
    </source>
</evidence>
<evidence type="ECO:0000313" key="5">
    <source>
        <dbReference type="EMBL" id="UYW01637.1"/>
    </source>
</evidence>
<dbReference type="RefSeq" id="WP_264434110.1">
    <property type="nucleotide sequence ID" value="NZ_CP081495.1"/>
</dbReference>
<accession>A0ABY6M030</accession>
<evidence type="ECO:0000256" key="1">
    <source>
        <dbReference type="ARBA" id="ARBA00007905"/>
    </source>
</evidence>
<keyword evidence="3" id="KW-0560">Oxidoreductase</keyword>
<dbReference type="Proteomes" id="UP001163328">
    <property type="component" value="Chromosome"/>
</dbReference>
<reference evidence="5" key="1">
    <citation type="submission" date="2021-08" db="EMBL/GenBank/DDBJ databases">
        <title>Flavobacterium sp. strain CC-SYL302.</title>
        <authorList>
            <person name="Lin S.-Y."/>
            <person name="Lee T.-H."/>
            <person name="Young C.-C."/>
        </authorList>
    </citation>
    <scope>NUCLEOTIDE SEQUENCE</scope>
    <source>
        <strain evidence="5">CC-SYL302</strain>
    </source>
</reference>
<dbReference type="Gene3D" id="3.20.20.100">
    <property type="entry name" value="NADP-dependent oxidoreductase domain"/>
    <property type="match status" value="1"/>
</dbReference>
<dbReference type="InterPro" id="IPR036812">
    <property type="entry name" value="NAD(P)_OxRdtase_dom_sf"/>
</dbReference>
<feature type="domain" description="NADP-dependent oxidoreductase" evidence="4">
    <location>
        <begin position="13"/>
        <end position="260"/>
    </location>
</feature>
<dbReference type="EMBL" id="CP081495">
    <property type="protein sequence ID" value="UYW01637.1"/>
    <property type="molecule type" value="Genomic_DNA"/>
</dbReference>
<comment type="similarity">
    <text evidence="1">Belongs to the aldo/keto reductase family.</text>
</comment>
<dbReference type="PIRSF" id="PIRSF000097">
    <property type="entry name" value="AKR"/>
    <property type="match status" value="1"/>
</dbReference>
<keyword evidence="6" id="KW-1185">Reference proteome</keyword>
<evidence type="ECO:0000256" key="3">
    <source>
        <dbReference type="ARBA" id="ARBA00023002"/>
    </source>
</evidence>
<evidence type="ECO:0000256" key="2">
    <source>
        <dbReference type="ARBA" id="ARBA00022857"/>
    </source>
</evidence>
<dbReference type="CDD" id="cd19071">
    <property type="entry name" value="AKR_AKR1-5-like"/>
    <property type="match status" value="1"/>
</dbReference>
<keyword evidence="2" id="KW-0521">NADP</keyword>
<name>A0ABY6M030_9FLAO</name>